<keyword evidence="8" id="KW-1185">Reference proteome</keyword>
<dbReference type="Proteomes" id="UP000750711">
    <property type="component" value="Unassembled WGS sequence"/>
</dbReference>
<dbReference type="Pfam" id="PF12329">
    <property type="entry name" value="TMF_DNA_bd"/>
    <property type="match status" value="1"/>
</dbReference>
<keyword evidence="3 4" id="KW-0175">Coiled coil</keyword>
<dbReference type="InterPro" id="IPR022092">
    <property type="entry name" value="TMF_DNA-bd"/>
</dbReference>
<feature type="domain" description="TATA element modulatory factor 1 TATA binding" evidence="6">
    <location>
        <begin position="804"/>
        <end position="914"/>
    </location>
</feature>
<dbReference type="GO" id="GO:0005783">
    <property type="term" value="C:endoplasmic reticulum"/>
    <property type="evidence" value="ECO:0007669"/>
    <property type="project" value="TreeGrafter"/>
</dbReference>
<organism evidence="7 8">
    <name type="scientific">Trichoglossum hirsutum</name>
    <dbReference type="NCBI Taxonomy" id="265104"/>
    <lineage>
        <taxon>Eukaryota</taxon>
        <taxon>Fungi</taxon>
        <taxon>Dikarya</taxon>
        <taxon>Ascomycota</taxon>
        <taxon>Pezizomycotina</taxon>
        <taxon>Geoglossomycetes</taxon>
        <taxon>Geoglossales</taxon>
        <taxon>Geoglossaceae</taxon>
        <taxon>Trichoglossum</taxon>
    </lineage>
</organism>
<comment type="caution">
    <text evidence="7">The sequence shown here is derived from an EMBL/GenBank/DDBJ whole genome shotgun (WGS) entry which is preliminary data.</text>
</comment>
<feature type="region of interest" description="Disordered" evidence="5">
    <location>
        <begin position="40"/>
        <end position="176"/>
    </location>
</feature>
<evidence type="ECO:0000313" key="8">
    <source>
        <dbReference type="Proteomes" id="UP000750711"/>
    </source>
</evidence>
<evidence type="ECO:0000259" key="6">
    <source>
        <dbReference type="Pfam" id="PF12325"/>
    </source>
</evidence>
<sequence length="919" mass="101629">MASQPQVSKPSSRWGSFLQQAVAGVESKLDTILADSDDIASKNAGAKGGSTAASESKSEQPGLMPTMMALPTSAAVGSEKSLLRTPSNSKPQDRLQERLARAVVKGNNAIRSDSPVASLGRPPRTASPVTGDTIAGTESPRRSMDRKATEGVGGGRVSLDGKRVSGESGRASVCSTGGETVGVSAGVVTPATASSPGLCDSPKRSLELQSAAPSRQSTESSRDAIVHLDLPPTPENIVMRSPAEYESIIEQMRSDYESSELRRQEEVHTYTERIDALESKLQYLARESAEHARKASSSAEGGSLEKKLAEKDEKIASLMEEGQKLSKAELKLTNIIKKLRAKSAEDEKVASEVRKRLERAERDALEAKEKARRSMDAEKRANERLKALSVIEKEVDLLKIERDTNSELVARLQAQLAEAVSRAEHAETKVQTDALEAEKRLVLDLRDDITSAKIERELSEERHRAEVRELKERIEREKERAKMLELELRGEQSVCRQSLGWGNHLQMAQVLENKLEALRTRAEEVSTGETGDAQAHLLRQIETLQTQYAVASENWQGIEGTLLSRVSGLEKERDELSTRESQIRKKAREVVSILEFPLSFVYLTLEKNLKSKRMEEELEESTGRLHSTERDLAECKEQLEKLKRRIEQAEATLVDARIQSEQDRKSWEHELLQKLEEERNKCRTELAQHPNGYAHSGTQSPSRTNRKSSNADLVALQNRRLQGFSTLDPGTHSPISRRASSQQPHTSESGASPARADSLSFVIPLNGNSNPGTPSVHTAEPEEFFDGVTSPASQHRTINDMISASTAGAGPSVQLVERMSAAVRRLESEKAATKEELARLSAQRDEAREEVVSLMREVEQKRAADEKVKELEEEMSKMSGRYETTLEMLGEKSELVEELRADVADLKQMYRELVVSTTK</sequence>
<evidence type="ECO:0000313" key="7">
    <source>
        <dbReference type="EMBL" id="KAH0556807.1"/>
    </source>
</evidence>
<dbReference type="EMBL" id="JAGHQM010001006">
    <property type="protein sequence ID" value="KAH0556807.1"/>
    <property type="molecule type" value="Genomic_DNA"/>
</dbReference>
<feature type="compositionally biased region" description="Polar residues" evidence="5">
    <location>
        <begin position="696"/>
        <end position="708"/>
    </location>
</feature>
<evidence type="ECO:0000256" key="4">
    <source>
        <dbReference type="SAM" id="Coils"/>
    </source>
</evidence>
<dbReference type="Pfam" id="PF12325">
    <property type="entry name" value="TMF_TATA_bd"/>
    <property type="match status" value="1"/>
</dbReference>
<proteinExistence type="predicted"/>
<dbReference type="PANTHER" id="PTHR46515">
    <property type="entry name" value="TATA ELEMENT MODULATORY FACTOR TMF1"/>
    <property type="match status" value="1"/>
</dbReference>
<feature type="coiled-coil region" evidence="4">
    <location>
        <begin position="816"/>
        <end position="916"/>
    </location>
</feature>
<dbReference type="PANTHER" id="PTHR46515:SF1">
    <property type="entry name" value="TATA ELEMENT MODULATORY FACTOR"/>
    <property type="match status" value="1"/>
</dbReference>
<accession>A0A9P8RMA1</accession>
<feature type="compositionally biased region" description="Basic and acidic residues" evidence="5">
    <location>
        <begin position="139"/>
        <end position="149"/>
    </location>
</feature>
<keyword evidence="2" id="KW-0333">Golgi apparatus</keyword>
<dbReference type="InterPro" id="IPR052602">
    <property type="entry name" value="Growth_transcription_reg"/>
</dbReference>
<feature type="region of interest" description="Disordered" evidence="5">
    <location>
        <begin position="193"/>
        <end position="222"/>
    </location>
</feature>
<evidence type="ECO:0000256" key="3">
    <source>
        <dbReference type="ARBA" id="ARBA00023054"/>
    </source>
</evidence>
<feature type="region of interest" description="Disordered" evidence="5">
    <location>
        <begin position="685"/>
        <end position="708"/>
    </location>
</feature>
<comment type="subcellular location">
    <subcellularLocation>
        <location evidence="1">Golgi apparatus</location>
    </subcellularLocation>
</comment>
<feature type="region of interest" description="Disordered" evidence="5">
    <location>
        <begin position="724"/>
        <end position="755"/>
    </location>
</feature>
<evidence type="ECO:0000256" key="5">
    <source>
        <dbReference type="SAM" id="MobiDB-lite"/>
    </source>
</evidence>
<name>A0A9P8RMA1_9PEZI</name>
<protein>
    <recommendedName>
        <fullName evidence="6">TATA element modulatory factor 1 TATA binding domain-containing protein</fullName>
    </recommendedName>
</protein>
<dbReference type="InterPro" id="IPR022091">
    <property type="entry name" value="TMF_TATA-bd"/>
</dbReference>
<dbReference type="AlphaFoldDB" id="A0A9P8RMA1"/>
<feature type="coiled-coil region" evidence="4">
    <location>
        <begin position="267"/>
        <end position="429"/>
    </location>
</feature>
<reference evidence="7" key="1">
    <citation type="submission" date="2021-03" db="EMBL/GenBank/DDBJ databases">
        <title>Comparative genomics and phylogenomic investigation of the class Geoglossomycetes provide insights into ecological specialization and systematics.</title>
        <authorList>
            <person name="Melie T."/>
            <person name="Pirro S."/>
            <person name="Miller A.N."/>
            <person name="Quandt A."/>
        </authorList>
    </citation>
    <scope>NUCLEOTIDE SEQUENCE</scope>
    <source>
        <strain evidence="7">CAQ_001_2017</strain>
    </source>
</reference>
<dbReference type="GO" id="GO:0005794">
    <property type="term" value="C:Golgi apparatus"/>
    <property type="evidence" value="ECO:0007669"/>
    <property type="project" value="UniProtKB-SubCell"/>
</dbReference>
<evidence type="ECO:0000256" key="2">
    <source>
        <dbReference type="ARBA" id="ARBA00023034"/>
    </source>
</evidence>
<feature type="coiled-coil region" evidence="4">
    <location>
        <begin position="566"/>
        <end position="659"/>
    </location>
</feature>
<gene>
    <name evidence="7" type="ORF">GP486_005406</name>
</gene>
<feature type="compositionally biased region" description="Polar residues" evidence="5">
    <location>
        <begin position="207"/>
        <end position="219"/>
    </location>
</feature>
<evidence type="ECO:0000256" key="1">
    <source>
        <dbReference type="ARBA" id="ARBA00004555"/>
    </source>
</evidence>
<feature type="coiled-coil region" evidence="4">
    <location>
        <begin position="460"/>
        <end position="528"/>
    </location>
</feature>
<feature type="compositionally biased region" description="Polar residues" evidence="5">
    <location>
        <begin position="738"/>
        <end position="750"/>
    </location>
</feature>
<feature type="compositionally biased region" description="Basic and acidic residues" evidence="5">
    <location>
        <begin position="91"/>
        <end position="100"/>
    </location>
</feature>